<dbReference type="HOGENOM" id="CLU_016057_2_0_1"/>
<feature type="region of interest" description="Disordered" evidence="1">
    <location>
        <begin position="1"/>
        <end position="27"/>
    </location>
</feature>
<evidence type="ECO:0000313" key="3">
    <source>
        <dbReference type="Proteomes" id="UP000053820"/>
    </source>
</evidence>
<organism evidence="2 3">
    <name type="scientific">Hydnomerulius pinastri MD-312</name>
    <dbReference type="NCBI Taxonomy" id="994086"/>
    <lineage>
        <taxon>Eukaryota</taxon>
        <taxon>Fungi</taxon>
        <taxon>Dikarya</taxon>
        <taxon>Basidiomycota</taxon>
        <taxon>Agaricomycotina</taxon>
        <taxon>Agaricomycetes</taxon>
        <taxon>Agaricomycetidae</taxon>
        <taxon>Boletales</taxon>
        <taxon>Boletales incertae sedis</taxon>
        <taxon>Leucogyrophana</taxon>
    </lineage>
</organism>
<evidence type="ECO:0000256" key="1">
    <source>
        <dbReference type="SAM" id="MobiDB-lite"/>
    </source>
</evidence>
<feature type="compositionally biased region" description="Polar residues" evidence="1">
    <location>
        <begin position="1"/>
        <end position="12"/>
    </location>
</feature>
<sequence>MSQGPSSISVPNPTAVRTDAPVASTPESRFKIGRNHKDYNDTHDAAVFCHLPPRVITSPNAGWIPRPYVFENEPVQARMDGWYGYVDIYQWPQMFVEEYPWRVAYPIKESYVATQPLSRLWWTPTFADFTPLPDTTLKVGFLTQEKCDGLKLVHNEVKKCFQSYKNARVPEQNPRDQGECLMQNMRHTFNHIERFPLTWCDVVSAVMEFQRASMECLAYFDYYQIILPRLVTPKFPYPEYNPLWMGAFTGDPGVAEKLSRAGVPAWFIRHEDTVTNKTNLSGKVKPHEPDAVLAMLSDPIKNFANPFPVCYVGPSNLQRALACRHFLWEDQMEMFQTTSTAAEPPSAGSSTRSDCKAGRKDRAKGSAPYLPSGNVMTQPGTKDRDKWVDLDHSLLPPKHDGWASALQKACRDRKHVVNRLPSSYRYPEPALIATVAAPTSRRRYLANWLALRPVWLARISSNPGSLPSAPMWRLFLNSEPTAEVDTSSSTGAKKAAVQEMFGGALGDVPARASTWAGDRTVGFRGTAVQISSLADPSLPLVHAILWELAELSFRSNLLVVNKAIVLQLWDENSTEREAMYNAIFLSEVVGGTWDAPLPTSHVGLFIGRFSDPAVIGYANAFQRLMSAWPDAPAWFSEPLVDG</sequence>
<name>A0A0C9W048_9AGAM</name>
<feature type="compositionally biased region" description="Polar residues" evidence="1">
    <location>
        <begin position="337"/>
        <end position="352"/>
    </location>
</feature>
<feature type="region of interest" description="Disordered" evidence="1">
    <location>
        <begin position="337"/>
        <end position="381"/>
    </location>
</feature>
<reference evidence="2 3" key="1">
    <citation type="submission" date="2014-04" db="EMBL/GenBank/DDBJ databases">
        <title>Evolutionary Origins and Diversification of the Mycorrhizal Mutualists.</title>
        <authorList>
            <consortium name="DOE Joint Genome Institute"/>
            <consortium name="Mycorrhizal Genomics Consortium"/>
            <person name="Kohler A."/>
            <person name="Kuo A."/>
            <person name="Nagy L.G."/>
            <person name="Floudas D."/>
            <person name="Copeland A."/>
            <person name="Barry K.W."/>
            <person name="Cichocki N."/>
            <person name="Veneault-Fourrey C."/>
            <person name="LaButti K."/>
            <person name="Lindquist E.A."/>
            <person name="Lipzen A."/>
            <person name="Lundell T."/>
            <person name="Morin E."/>
            <person name="Murat C."/>
            <person name="Riley R."/>
            <person name="Ohm R."/>
            <person name="Sun H."/>
            <person name="Tunlid A."/>
            <person name="Henrissat B."/>
            <person name="Grigoriev I.V."/>
            <person name="Hibbett D.S."/>
            <person name="Martin F."/>
        </authorList>
    </citation>
    <scope>NUCLEOTIDE SEQUENCE [LARGE SCALE GENOMIC DNA]</scope>
    <source>
        <strain evidence="2 3">MD-312</strain>
    </source>
</reference>
<dbReference type="AlphaFoldDB" id="A0A0C9W048"/>
<dbReference type="Proteomes" id="UP000053820">
    <property type="component" value="Unassembled WGS sequence"/>
</dbReference>
<accession>A0A0C9W048</accession>
<proteinExistence type="predicted"/>
<gene>
    <name evidence="2" type="ORF">HYDPIDRAFT_33442</name>
</gene>
<evidence type="ECO:0000313" key="2">
    <source>
        <dbReference type="EMBL" id="KIJ59143.1"/>
    </source>
</evidence>
<dbReference type="EMBL" id="KN839895">
    <property type="protein sequence ID" value="KIJ59143.1"/>
    <property type="molecule type" value="Genomic_DNA"/>
</dbReference>
<protein>
    <submittedName>
        <fullName evidence="2">Unplaced genomic scaffold scaffold_61, whole genome shotgun sequence</fullName>
    </submittedName>
</protein>
<feature type="compositionally biased region" description="Basic and acidic residues" evidence="1">
    <location>
        <begin position="353"/>
        <end position="364"/>
    </location>
</feature>
<dbReference type="OrthoDB" id="3266753at2759"/>
<keyword evidence="3" id="KW-1185">Reference proteome</keyword>